<evidence type="ECO:0008006" key="5">
    <source>
        <dbReference type="Google" id="ProtNLM"/>
    </source>
</evidence>
<dbReference type="Pfam" id="PF02550">
    <property type="entry name" value="AcetylCoA_hydro"/>
    <property type="match status" value="1"/>
</dbReference>
<dbReference type="InterPro" id="IPR037171">
    <property type="entry name" value="NagB/RpiA_transferase-like"/>
</dbReference>
<sequence>MSLSGKVLKNALRLCNPLLNKRVSVVINSRSYYVGTSSIEPFHPIPGKEPVWTTAEEAVKKIKSGMRVYVHGTSCTPNVLVSAMAKHGSQAGLQNVECIHIHTEGPAEYCKPEYEGIFRGNSLFIGKNCREAVNQGRGDFTPIFLSETPHLFRRRILHLDVAMISVSPPDKHGFCSLGPSVDCTRAAIQNARCIIGQVNKKIPRTFGDGIVHQSHFDVMVETDEDLPVLKPHPQSDVEKKIGKFIAGNLVADGATLQMGIGSIPDAVLACLGNHRDLGVHSEMFSDGVVDLVYKGSITNAKKVIHTGKIVGGFSLGTKKLYDFLDNNPFVVMCDIEFVNNTAIICQNPKVTAINSCIEVDVTGQVVSDSIGARMYSGVGGQIDFIRGAALGLDGLGMPILALPSQTKRGESKIVGYLKEGAGVVTTRAHAHYIVTEYGIANLFGKSLRQRAYHLIRIAHPDHREELEKTAFERLKCMPAP</sequence>
<gene>
    <name evidence="3" type="ORF">OFUS_LOCUS2881</name>
</gene>
<dbReference type="InterPro" id="IPR026888">
    <property type="entry name" value="AcetylCoA_hyd_C"/>
</dbReference>
<dbReference type="Gene3D" id="3.40.1080.20">
    <property type="entry name" value="Acetyl-CoA hydrolase/transferase C-terminal domain"/>
    <property type="match status" value="1"/>
</dbReference>
<protein>
    <recommendedName>
        <fullName evidence="5">Acetyl-CoA hydrolase</fullName>
    </recommendedName>
</protein>
<proteinExistence type="inferred from homology"/>
<dbReference type="InterPro" id="IPR038460">
    <property type="entry name" value="AcetylCoA_hyd_C_sf"/>
</dbReference>
<dbReference type="Pfam" id="PF13336">
    <property type="entry name" value="AcetylCoA_hyd_C"/>
    <property type="match status" value="1"/>
</dbReference>
<evidence type="ECO:0000313" key="4">
    <source>
        <dbReference type="Proteomes" id="UP000749559"/>
    </source>
</evidence>
<keyword evidence="2" id="KW-0808">Transferase</keyword>
<dbReference type="OrthoDB" id="10250396at2759"/>
<reference evidence="3" key="1">
    <citation type="submission" date="2022-03" db="EMBL/GenBank/DDBJ databases">
        <authorList>
            <person name="Martin C."/>
        </authorList>
    </citation>
    <scope>NUCLEOTIDE SEQUENCE</scope>
</reference>
<dbReference type="PANTHER" id="PTHR21432:SF20">
    <property type="entry name" value="ACETYL-COA HYDROLASE"/>
    <property type="match status" value="1"/>
</dbReference>
<dbReference type="Gene3D" id="3.40.1080.10">
    <property type="entry name" value="Glutaconate Coenzyme A-transferase"/>
    <property type="match status" value="1"/>
</dbReference>
<dbReference type="PANTHER" id="PTHR21432">
    <property type="entry name" value="ACETYL-COA HYDROLASE-RELATED"/>
    <property type="match status" value="1"/>
</dbReference>
<dbReference type="InterPro" id="IPR046433">
    <property type="entry name" value="ActCoA_hydro"/>
</dbReference>
<dbReference type="GO" id="GO:0008775">
    <property type="term" value="F:acetate CoA-transferase activity"/>
    <property type="evidence" value="ECO:0007669"/>
    <property type="project" value="InterPro"/>
</dbReference>
<dbReference type="EMBL" id="CAIIXF020000001">
    <property type="protein sequence ID" value="CAH1775592.1"/>
    <property type="molecule type" value="Genomic_DNA"/>
</dbReference>
<dbReference type="AlphaFoldDB" id="A0A8J1XQB2"/>
<evidence type="ECO:0000256" key="2">
    <source>
        <dbReference type="ARBA" id="ARBA00022679"/>
    </source>
</evidence>
<dbReference type="Gene3D" id="3.30.750.70">
    <property type="entry name" value="4-hydroxybutyrate coenzyme like domains"/>
    <property type="match status" value="1"/>
</dbReference>
<dbReference type="GO" id="GO:0006083">
    <property type="term" value="P:acetate metabolic process"/>
    <property type="evidence" value="ECO:0007669"/>
    <property type="project" value="InterPro"/>
</dbReference>
<dbReference type="GO" id="GO:0005739">
    <property type="term" value="C:mitochondrion"/>
    <property type="evidence" value="ECO:0007669"/>
    <property type="project" value="TreeGrafter"/>
</dbReference>
<comment type="caution">
    <text evidence="3">The sequence shown here is derived from an EMBL/GenBank/DDBJ whole genome shotgun (WGS) entry which is preliminary data.</text>
</comment>
<organism evidence="3 4">
    <name type="scientific">Owenia fusiformis</name>
    <name type="common">Polychaete worm</name>
    <dbReference type="NCBI Taxonomy" id="6347"/>
    <lineage>
        <taxon>Eukaryota</taxon>
        <taxon>Metazoa</taxon>
        <taxon>Spiralia</taxon>
        <taxon>Lophotrochozoa</taxon>
        <taxon>Annelida</taxon>
        <taxon>Polychaeta</taxon>
        <taxon>Sedentaria</taxon>
        <taxon>Canalipalpata</taxon>
        <taxon>Sabellida</taxon>
        <taxon>Oweniida</taxon>
        <taxon>Oweniidae</taxon>
        <taxon>Owenia</taxon>
    </lineage>
</organism>
<name>A0A8J1XQB2_OWEFU</name>
<dbReference type="SUPFAM" id="SSF100950">
    <property type="entry name" value="NagB/RpiA/CoA transferase-like"/>
    <property type="match status" value="2"/>
</dbReference>
<comment type="similarity">
    <text evidence="1">Belongs to the acetyl-CoA hydrolase/transferase family.</text>
</comment>
<accession>A0A8J1XQB2</accession>
<dbReference type="InterPro" id="IPR003702">
    <property type="entry name" value="ActCoA_hydro_N"/>
</dbReference>
<dbReference type="FunFam" id="3.40.1080.20:FF:000002">
    <property type="entry name" value="Acetyl-CoA hydrolase/transferase"/>
    <property type="match status" value="1"/>
</dbReference>
<dbReference type="Proteomes" id="UP000749559">
    <property type="component" value="Unassembled WGS sequence"/>
</dbReference>
<keyword evidence="4" id="KW-1185">Reference proteome</keyword>
<evidence type="ECO:0000313" key="3">
    <source>
        <dbReference type="EMBL" id="CAH1775592.1"/>
    </source>
</evidence>
<evidence type="ECO:0000256" key="1">
    <source>
        <dbReference type="ARBA" id="ARBA00009632"/>
    </source>
</evidence>